<dbReference type="Proteomes" id="UP000193834">
    <property type="component" value="Unassembled WGS sequence"/>
</dbReference>
<dbReference type="GO" id="GO:0016020">
    <property type="term" value="C:membrane"/>
    <property type="evidence" value="ECO:0007669"/>
    <property type="project" value="UniProtKB-SubCell"/>
</dbReference>
<evidence type="ECO:0000256" key="2">
    <source>
        <dbReference type="ARBA" id="ARBA00022692"/>
    </source>
</evidence>
<dbReference type="GO" id="GO:0030416">
    <property type="term" value="P:methylamine metabolic process"/>
    <property type="evidence" value="ECO:0007669"/>
    <property type="project" value="InterPro"/>
</dbReference>
<evidence type="ECO:0000259" key="5">
    <source>
        <dbReference type="Pfam" id="PF07291"/>
    </source>
</evidence>
<keyword evidence="4" id="KW-0472">Membrane</keyword>
<evidence type="ECO:0000256" key="1">
    <source>
        <dbReference type="ARBA" id="ARBA00004141"/>
    </source>
</evidence>
<dbReference type="AlphaFoldDB" id="A0A1X7LQ55"/>
<sequence>MIWSDFIVLFLSIVFGYSGIVKIFSISSFNETITQLGFSLRSSRPIAIAICIAECLSAILLLFDATQVYGQIIMILLSLGFLWSVYHANVVKKTKIRCNCFGTSSHEYLGLITVVKNVMFILLNASMFLSAASTRLFSGKLEETILNILIIFGILVLYLLISSYITLHKMIIRRTE</sequence>
<name>A0A1X7LQ55_9BACL</name>
<dbReference type="OrthoDB" id="2594468at2"/>
<dbReference type="Pfam" id="PF07291">
    <property type="entry name" value="MauE"/>
    <property type="match status" value="1"/>
</dbReference>
<reference evidence="6 7" key="1">
    <citation type="submission" date="2017-04" db="EMBL/GenBank/DDBJ databases">
        <authorList>
            <person name="Afonso C.L."/>
            <person name="Miller P.J."/>
            <person name="Scott M.A."/>
            <person name="Spackman E."/>
            <person name="Goraichik I."/>
            <person name="Dimitrov K.M."/>
            <person name="Suarez D.L."/>
            <person name="Swayne D.E."/>
        </authorList>
    </citation>
    <scope>NUCLEOTIDE SEQUENCE [LARGE SCALE GENOMIC DNA]</scope>
    <source>
        <strain evidence="6 7">11</strain>
    </source>
</reference>
<keyword evidence="3" id="KW-1133">Transmembrane helix</keyword>
<keyword evidence="2" id="KW-0812">Transmembrane</keyword>
<accession>A0A1X7LQ55</accession>
<evidence type="ECO:0000256" key="4">
    <source>
        <dbReference type="ARBA" id="ARBA00023136"/>
    </source>
</evidence>
<evidence type="ECO:0000256" key="3">
    <source>
        <dbReference type="ARBA" id="ARBA00022989"/>
    </source>
</evidence>
<proteinExistence type="predicted"/>
<dbReference type="STRING" id="1852522.SAMN06295960_3894"/>
<gene>
    <name evidence="6" type="ORF">SAMN06295960_3894</name>
</gene>
<comment type="subcellular location">
    <subcellularLocation>
        <location evidence="1">Membrane</location>
        <topology evidence="1">Multi-pass membrane protein</topology>
    </subcellularLocation>
</comment>
<evidence type="ECO:0000313" key="7">
    <source>
        <dbReference type="Proteomes" id="UP000193834"/>
    </source>
</evidence>
<dbReference type="InterPro" id="IPR009908">
    <property type="entry name" value="Methylamine_util_MauE"/>
</dbReference>
<evidence type="ECO:0000313" key="6">
    <source>
        <dbReference type="EMBL" id="SMG55382.1"/>
    </source>
</evidence>
<feature type="domain" description="Methylamine utilisation protein MauE" evidence="5">
    <location>
        <begin position="6"/>
        <end position="128"/>
    </location>
</feature>
<organism evidence="6 7">
    <name type="scientific">Paenibacillus aquistagni</name>
    <dbReference type="NCBI Taxonomy" id="1852522"/>
    <lineage>
        <taxon>Bacteria</taxon>
        <taxon>Bacillati</taxon>
        <taxon>Bacillota</taxon>
        <taxon>Bacilli</taxon>
        <taxon>Bacillales</taxon>
        <taxon>Paenibacillaceae</taxon>
        <taxon>Paenibacillus</taxon>
    </lineage>
</organism>
<protein>
    <recommendedName>
        <fullName evidence="5">Methylamine utilisation protein MauE domain-containing protein</fullName>
    </recommendedName>
</protein>
<dbReference type="EMBL" id="FXAZ01000006">
    <property type="protein sequence ID" value="SMG55382.1"/>
    <property type="molecule type" value="Genomic_DNA"/>
</dbReference>
<keyword evidence="7" id="KW-1185">Reference proteome</keyword>
<dbReference type="RefSeq" id="WP_085497036.1">
    <property type="nucleotide sequence ID" value="NZ_FXAZ01000006.1"/>
</dbReference>